<dbReference type="RefSeq" id="WP_228102566.1">
    <property type="nucleotide sequence ID" value="NZ_AP028458.1"/>
</dbReference>
<comment type="caution">
    <text evidence="1">The sequence shown here is derived from an EMBL/GenBank/DDBJ whole genome shotgun (WGS) entry which is preliminary data.</text>
</comment>
<name>A0ABC9YXC8_9NOCA</name>
<dbReference type="Proteomes" id="UP000037179">
    <property type="component" value="Unassembled WGS sequence"/>
</dbReference>
<reference evidence="1 2" key="2">
    <citation type="journal article" date="2016" name="Genome Announc.">
        <title>Draft Genome Sequence of Erythromycin- and Oxytetracycline-Sensitive Nocardia seriolae Strain U-1 (NBRC 110359).</title>
        <authorList>
            <person name="Imajoh M."/>
            <person name="Sukeda M."/>
            <person name="Shimizu M."/>
            <person name="Yamane J."/>
            <person name="Ohnishi K."/>
            <person name="Oshima S."/>
        </authorList>
    </citation>
    <scope>NUCLEOTIDE SEQUENCE [LARGE SCALE GENOMIC DNA]</scope>
    <source>
        <strain evidence="1 2">U-1</strain>
    </source>
</reference>
<organism evidence="1 2">
    <name type="scientific">Nocardia seriolae</name>
    <dbReference type="NCBI Taxonomy" id="37332"/>
    <lineage>
        <taxon>Bacteria</taxon>
        <taxon>Bacillati</taxon>
        <taxon>Actinomycetota</taxon>
        <taxon>Actinomycetes</taxon>
        <taxon>Mycobacteriales</taxon>
        <taxon>Nocardiaceae</taxon>
        <taxon>Nocardia</taxon>
    </lineage>
</organism>
<accession>A0ABC9YXC8</accession>
<evidence type="ECO:0000313" key="2">
    <source>
        <dbReference type="Proteomes" id="UP000037179"/>
    </source>
</evidence>
<dbReference type="EMBL" id="BBYQ01000066">
    <property type="protein sequence ID" value="GAP29871.1"/>
    <property type="molecule type" value="Genomic_DNA"/>
</dbReference>
<reference evidence="2" key="1">
    <citation type="submission" date="2015-07" db="EMBL/GenBank/DDBJ databases">
        <title>Nocardia seriolae U-1 whole genome shotgun sequence.</title>
        <authorList>
            <person name="Imajoh M."/>
            <person name="Fukumoto Y."/>
            <person name="Sukeda M."/>
            <person name="Yamane J."/>
            <person name="Yamasaki K."/>
            <person name="Shimizu M."/>
            <person name="Ohnishi K."/>
            <person name="Oshima S."/>
        </authorList>
    </citation>
    <scope>NUCLEOTIDE SEQUENCE [LARGE SCALE GENOMIC DNA]</scope>
    <source>
        <strain evidence="2">U-1</strain>
    </source>
</reference>
<evidence type="ECO:0000313" key="1">
    <source>
        <dbReference type="EMBL" id="GAP29871.1"/>
    </source>
</evidence>
<sequence length="178" mass="19418">MALTSDGTGVVMKRTRIYQFPGGVFELQATEDDADDYAGFYLEFPGRGALIGSDDKGAVMRYRPAALGYLRCNVSGISQLWDETQVRRLAERFGYDFCGLIVFDPKSGRPPLARLKAQATRLDAEAVIVPGPNHFEGGQIPGSLVKQLDVITVHPEETYARGSMLPLRDLPPVQADGA</sequence>
<gene>
    <name evidence="1" type="ORF">NSK11_contig00066-0003</name>
</gene>
<protein>
    <submittedName>
        <fullName evidence="1">Uncharacterized protein</fullName>
    </submittedName>
</protein>
<keyword evidence="2" id="KW-1185">Reference proteome</keyword>
<proteinExistence type="predicted"/>
<dbReference type="AlphaFoldDB" id="A0ABC9YXC8"/>
<dbReference type="GeneID" id="93371309"/>